<accession>A0AAX2CNP0</accession>
<evidence type="ECO:0008006" key="3">
    <source>
        <dbReference type="Google" id="ProtNLM"/>
    </source>
</evidence>
<reference evidence="1 2" key="1">
    <citation type="submission" date="2016-08" db="EMBL/GenBank/DDBJ databases">
        <authorList>
            <person name="Loux V."/>
            <person name="Rue O."/>
        </authorList>
    </citation>
    <scope>NUCLEOTIDE SEQUENCE [LARGE SCALE GENOMIC DNA]</scope>
    <source>
        <strain evidence="1 2">AFSSA_08CEB44bac</strain>
    </source>
</reference>
<protein>
    <recommendedName>
        <fullName evidence="3">Cell adhesion protein</fullName>
    </recommendedName>
</protein>
<dbReference type="Proteomes" id="UP000242164">
    <property type="component" value="Unassembled WGS sequence"/>
</dbReference>
<proteinExistence type="predicted"/>
<organism evidence="1 2">
    <name type="scientific">Bacillus cytotoxicus</name>
    <dbReference type="NCBI Taxonomy" id="580165"/>
    <lineage>
        <taxon>Bacteria</taxon>
        <taxon>Bacillati</taxon>
        <taxon>Bacillota</taxon>
        <taxon>Bacilli</taxon>
        <taxon>Bacillales</taxon>
        <taxon>Bacillaceae</taxon>
        <taxon>Bacillus</taxon>
        <taxon>Bacillus cereus group</taxon>
    </lineage>
</organism>
<name>A0AAX2CNP0_9BACI</name>
<evidence type="ECO:0000313" key="2">
    <source>
        <dbReference type="Proteomes" id="UP000242164"/>
    </source>
</evidence>
<comment type="caution">
    <text evidence="1">The sequence shown here is derived from an EMBL/GenBank/DDBJ whole genome shotgun (WGS) entry which is preliminary data.</text>
</comment>
<dbReference type="RefSeq" id="WP_087099737.1">
    <property type="nucleotide sequence ID" value="NZ_CP066179.1"/>
</dbReference>
<dbReference type="EMBL" id="FMIK01000068">
    <property type="protein sequence ID" value="SCM08293.1"/>
    <property type="molecule type" value="Genomic_DNA"/>
</dbReference>
<dbReference type="AlphaFoldDB" id="A0AAX2CNP0"/>
<evidence type="ECO:0000313" key="1">
    <source>
        <dbReference type="EMBL" id="SCM08293.1"/>
    </source>
</evidence>
<sequence>MAKIGDVLKKPEPGWKRYDNTNPLIQYDENWSNYPEETEYKGSSAGALTGELLPDGSDANPLVSLYKKESGKIFIDEFNSMNPDWLLTPSGSFDIAARKGFLRMEHAIDADTMLLIAKPEEDIAIQVIADYEPDVDGDRGGLLIYQNKDNKVEFLESYSANRLKGNKEWMAVSQGDQWDFYSKTDSLFDYIDSDKIAANKIGVILKKGIDAAYKPIDIDKIIITRGNQLHLRQLFPNSKVILKNTAGSIISVHLVDSLNTGIDIPLPSLEFDGVIEILNDKEELIAEKKATFYGGDVYNIGSPIKLLMDSNELNETDPTHLGQMVEGQRIIKMIVQNDNVTPVHNLKISIEQYMEKVGYTWANISLDNSTWSNEITIDTLEAQSNSEFWIKVLKDWDYVGFEPIYFNIRLQHE</sequence>
<gene>
    <name evidence="1" type="ORF">BCB44BAC_04567</name>
</gene>